<gene>
    <name evidence="3" type="ORF">EDM56_30570</name>
</gene>
<keyword evidence="2" id="KW-0732">Signal</keyword>
<feature type="compositionally biased region" description="Gly residues" evidence="1">
    <location>
        <begin position="185"/>
        <end position="194"/>
    </location>
</feature>
<dbReference type="OrthoDB" id="2680104at2"/>
<evidence type="ECO:0000256" key="2">
    <source>
        <dbReference type="SAM" id="SignalP"/>
    </source>
</evidence>
<dbReference type="RefSeq" id="WP_122921711.1">
    <property type="nucleotide sequence ID" value="NZ_RHHQ01000033.1"/>
</dbReference>
<name>A0A3M8CRY4_9BACL</name>
<keyword evidence="4" id="KW-1185">Reference proteome</keyword>
<feature type="compositionally biased region" description="Pro residues" evidence="1">
    <location>
        <begin position="197"/>
        <end position="211"/>
    </location>
</feature>
<organism evidence="3 4">
    <name type="scientific">Brevibacillus fluminis</name>
    <dbReference type="NCBI Taxonomy" id="511487"/>
    <lineage>
        <taxon>Bacteria</taxon>
        <taxon>Bacillati</taxon>
        <taxon>Bacillota</taxon>
        <taxon>Bacilli</taxon>
        <taxon>Bacillales</taxon>
        <taxon>Paenibacillaceae</taxon>
        <taxon>Brevibacillus</taxon>
    </lineage>
</organism>
<sequence length="495" mass="53214">MKWEMTRKALCVFLCAMLMSVFAGFAHAAESDTAAGVSITKFALLEKKFDKTGSAEFKPDGTRDGHFQVSLTFSQKTVVNAIILRSTDVFGKENYHGIWRTNRVGVGWLLGIVQGEKVITPAFRPTPTDPVGTFEGAVSFDLFANDNGTMKEGQYYVLEIETPEDTIISQPITFGKPMNDSASGGTNGTAGGGTTPNPNPTPIPNPVPSPAPVTDLTITGGQGTITVQGAAPGATITLFQDKVCYGGAYCDAKNGSNYGSNYGSKTADSKGSITFSKLPSIGGKYYVMESVNGQRTRTSGETTVTDEKNADLIKTDLTGGYVTFVKGSSPQVRLMLYGNVTDSEIKSVDVSYAGVSSTIPVSDKKSFVLQKNYDLYSPLDIVTVTATGANGKKHVMHIKLGYDIFDYKTVKAERNGNEVTLQARNGISRTSALRVYLLDGNKLIPLDGKVEHETELPTSMVTGYQVKFTTEKATQDIRLLVEIPDSVIEIVPIMP</sequence>
<evidence type="ECO:0000313" key="4">
    <source>
        <dbReference type="Proteomes" id="UP000271031"/>
    </source>
</evidence>
<feature type="region of interest" description="Disordered" evidence="1">
    <location>
        <begin position="173"/>
        <end position="219"/>
    </location>
</feature>
<evidence type="ECO:0000256" key="1">
    <source>
        <dbReference type="SAM" id="MobiDB-lite"/>
    </source>
</evidence>
<comment type="caution">
    <text evidence="3">The sequence shown here is derived from an EMBL/GenBank/DDBJ whole genome shotgun (WGS) entry which is preliminary data.</text>
</comment>
<evidence type="ECO:0000313" key="3">
    <source>
        <dbReference type="EMBL" id="RNB78542.1"/>
    </source>
</evidence>
<accession>A0A3M8CRY4</accession>
<dbReference type="AlphaFoldDB" id="A0A3M8CRY4"/>
<dbReference type="EMBL" id="RHHQ01000033">
    <property type="protein sequence ID" value="RNB78542.1"/>
    <property type="molecule type" value="Genomic_DNA"/>
</dbReference>
<feature type="signal peptide" evidence="2">
    <location>
        <begin position="1"/>
        <end position="28"/>
    </location>
</feature>
<feature type="chain" id="PRO_5018295153" evidence="2">
    <location>
        <begin position="29"/>
        <end position="495"/>
    </location>
</feature>
<reference evidence="3 4" key="1">
    <citation type="submission" date="2018-10" db="EMBL/GenBank/DDBJ databases">
        <title>Phylogenomics of Brevibacillus.</title>
        <authorList>
            <person name="Dunlap C."/>
        </authorList>
    </citation>
    <scope>NUCLEOTIDE SEQUENCE [LARGE SCALE GENOMIC DNA]</scope>
    <source>
        <strain evidence="3 4">JCM 15716</strain>
    </source>
</reference>
<protein>
    <submittedName>
        <fullName evidence="3">Uncharacterized protein</fullName>
    </submittedName>
</protein>
<dbReference type="Proteomes" id="UP000271031">
    <property type="component" value="Unassembled WGS sequence"/>
</dbReference>
<proteinExistence type="predicted"/>